<organism evidence="1 2">
    <name type="scientific">Actinomadura vinacea</name>
    <dbReference type="NCBI Taxonomy" id="115336"/>
    <lineage>
        <taxon>Bacteria</taxon>
        <taxon>Bacillati</taxon>
        <taxon>Actinomycetota</taxon>
        <taxon>Actinomycetes</taxon>
        <taxon>Streptosporangiales</taxon>
        <taxon>Thermomonosporaceae</taxon>
        <taxon>Actinomadura</taxon>
    </lineage>
</organism>
<accession>A0ABN3JUI4</accession>
<keyword evidence="2" id="KW-1185">Reference proteome</keyword>
<comment type="caution">
    <text evidence="1">The sequence shown here is derived from an EMBL/GenBank/DDBJ whole genome shotgun (WGS) entry which is preliminary data.</text>
</comment>
<reference evidence="1 2" key="1">
    <citation type="journal article" date="2019" name="Int. J. Syst. Evol. Microbiol.">
        <title>The Global Catalogue of Microorganisms (GCM) 10K type strain sequencing project: providing services to taxonomists for standard genome sequencing and annotation.</title>
        <authorList>
            <consortium name="The Broad Institute Genomics Platform"/>
            <consortium name="The Broad Institute Genome Sequencing Center for Infectious Disease"/>
            <person name="Wu L."/>
            <person name="Ma J."/>
        </authorList>
    </citation>
    <scope>NUCLEOTIDE SEQUENCE [LARGE SCALE GENOMIC DNA]</scope>
    <source>
        <strain evidence="1 2">JCM 3325</strain>
    </source>
</reference>
<dbReference type="EMBL" id="BAAARW010000023">
    <property type="protein sequence ID" value="GAA2438465.1"/>
    <property type="molecule type" value="Genomic_DNA"/>
</dbReference>
<dbReference type="Proteomes" id="UP001501231">
    <property type="component" value="Unassembled WGS sequence"/>
</dbReference>
<gene>
    <name evidence="1" type="ORF">GCM10010191_62060</name>
</gene>
<protein>
    <submittedName>
        <fullName evidence="1">Uncharacterized protein</fullName>
    </submittedName>
</protein>
<proteinExistence type="predicted"/>
<name>A0ABN3JUI4_9ACTN</name>
<evidence type="ECO:0000313" key="2">
    <source>
        <dbReference type="Proteomes" id="UP001501231"/>
    </source>
</evidence>
<evidence type="ECO:0000313" key="1">
    <source>
        <dbReference type="EMBL" id="GAA2438465.1"/>
    </source>
</evidence>
<sequence>MMRIIPTMEINERVVPPDDQLADLALWLRDSSTGDWSHDTLRRLVKTRGWATGDDDPTLVRTGLPTGDARLLPAGLAVPVGLAAPSPLAQADCFRHVAQVVRNALGPASVAGSYGEHRPFNAHGPAWGNPYLRWLRPAQSVELRAGAHGPEVVLTQTDQWAEWLIRQGQGRPMDVTGFLGRLQTNDSAHKPNPANLLLPSPWLAHDWDVFERAFAAWLSTVSAEQHALGMRLVPAIHGATGLLLDIYPHKDRLLIAGAARSVDLPALGWTPGPLPDDPWDDYPEWRLIGGGIGRVDGKALARTAVDTARAVGLTSPTELKIMHGAQTETSEGDEYSLTFYGLGIHSRGTR</sequence>